<proteinExistence type="predicted"/>
<dbReference type="AlphaFoldDB" id="A0A0B2UR54"/>
<keyword evidence="2" id="KW-1185">Reference proteome</keyword>
<evidence type="ECO:0000313" key="2">
    <source>
        <dbReference type="Proteomes" id="UP000031036"/>
    </source>
</evidence>
<dbReference type="Proteomes" id="UP000031036">
    <property type="component" value="Unassembled WGS sequence"/>
</dbReference>
<dbReference type="EMBL" id="JPKZ01018334">
    <property type="protein sequence ID" value="KHN71853.1"/>
    <property type="molecule type" value="Genomic_DNA"/>
</dbReference>
<sequence>MFLNGIRSFDLSSSRDVPRLPRKDEKRGISTHLVQCNSCHADISNAKLKNSSFQDELSPNIQLSVLHYMRVNLTVSLTIFVDDVRSSIVQIPAEQVRPISHDVSWDVKLSNHTLTVCIQIKRRSDSIRKFRKR</sequence>
<reference evidence="1 2" key="1">
    <citation type="submission" date="2014-11" db="EMBL/GenBank/DDBJ databases">
        <title>Genetic blueprint of the zoonotic pathogen Toxocara canis.</title>
        <authorList>
            <person name="Zhu X.-Q."/>
            <person name="Korhonen P.K."/>
            <person name="Cai H."/>
            <person name="Young N.D."/>
            <person name="Nejsum P."/>
            <person name="von Samson-Himmelstjerna G."/>
            <person name="Boag P.R."/>
            <person name="Tan P."/>
            <person name="Li Q."/>
            <person name="Min J."/>
            <person name="Yang Y."/>
            <person name="Wang X."/>
            <person name="Fang X."/>
            <person name="Hall R.S."/>
            <person name="Hofmann A."/>
            <person name="Sternberg P.W."/>
            <person name="Jex A.R."/>
            <person name="Gasser R.B."/>
        </authorList>
    </citation>
    <scope>NUCLEOTIDE SEQUENCE [LARGE SCALE GENOMIC DNA]</scope>
    <source>
        <strain evidence="1">PN_DK_2014</strain>
    </source>
</reference>
<feature type="non-terminal residue" evidence="1">
    <location>
        <position position="133"/>
    </location>
</feature>
<comment type="caution">
    <text evidence="1">The sequence shown here is derived from an EMBL/GenBank/DDBJ whole genome shotgun (WGS) entry which is preliminary data.</text>
</comment>
<gene>
    <name evidence="1" type="ORF">Tcan_00706</name>
</gene>
<name>A0A0B2UR54_TOXCA</name>
<accession>A0A0B2UR54</accession>
<protein>
    <submittedName>
        <fullName evidence="1">Uncharacterized protein</fullName>
    </submittedName>
</protein>
<evidence type="ECO:0000313" key="1">
    <source>
        <dbReference type="EMBL" id="KHN71853.1"/>
    </source>
</evidence>
<organism evidence="1 2">
    <name type="scientific">Toxocara canis</name>
    <name type="common">Canine roundworm</name>
    <dbReference type="NCBI Taxonomy" id="6265"/>
    <lineage>
        <taxon>Eukaryota</taxon>
        <taxon>Metazoa</taxon>
        <taxon>Ecdysozoa</taxon>
        <taxon>Nematoda</taxon>
        <taxon>Chromadorea</taxon>
        <taxon>Rhabditida</taxon>
        <taxon>Spirurina</taxon>
        <taxon>Ascaridomorpha</taxon>
        <taxon>Ascaridoidea</taxon>
        <taxon>Toxocaridae</taxon>
        <taxon>Toxocara</taxon>
    </lineage>
</organism>